<dbReference type="Proteomes" id="UP001634394">
    <property type="component" value="Unassembled WGS sequence"/>
</dbReference>
<dbReference type="InterPro" id="IPR011009">
    <property type="entry name" value="Kinase-like_dom_sf"/>
</dbReference>
<evidence type="ECO:0000256" key="4">
    <source>
        <dbReference type="ARBA" id="ARBA00022840"/>
    </source>
</evidence>
<keyword evidence="7" id="KW-1185">Reference proteome</keyword>
<protein>
    <recommendedName>
        <fullName evidence="5">Protein kinase domain-containing protein</fullName>
    </recommendedName>
</protein>
<dbReference type="AlphaFoldDB" id="A0ABD3W3U4"/>
<keyword evidence="1" id="KW-0808">Transferase</keyword>
<evidence type="ECO:0000256" key="1">
    <source>
        <dbReference type="ARBA" id="ARBA00022679"/>
    </source>
</evidence>
<keyword evidence="4" id="KW-0067">ATP-binding</keyword>
<keyword evidence="3" id="KW-0418">Kinase</keyword>
<evidence type="ECO:0000259" key="5">
    <source>
        <dbReference type="PROSITE" id="PS50011"/>
    </source>
</evidence>
<dbReference type="Pfam" id="PF00069">
    <property type="entry name" value="Pkinase"/>
    <property type="match status" value="1"/>
</dbReference>
<dbReference type="SUPFAM" id="SSF56112">
    <property type="entry name" value="Protein kinase-like (PK-like)"/>
    <property type="match status" value="1"/>
</dbReference>
<dbReference type="InterPro" id="IPR051681">
    <property type="entry name" value="Ser/Thr_Kinases-Pseudokinases"/>
</dbReference>
<dbReference type="PROSITE" id="PS50011">
    <property type="entry name" value="PROTEIN_KINASE_DOM"/>
    <property type="match status" value="1"/>
</dbReference>
<dbReference type="PANTHER" id="PTHR44329">
    <property type="entry name" value="SERINE/THREONINE-PROTEIN KINASE TNNI3K-RELATED"/>
    <property type="match status" value="1"/>
</dbReference>
<reference evidence="6 7" key="1">
    <citation type="submission" date="2024-11" db="EMBL/GenBank/DDBJ databases">
        <title>Chromosome-level genome assembly of the freshwater bivalve Anodonta woodiana.</title>
        <authorList>
            <person name="Chen X."/>
        </authorList>
    </citation>
    <scope>NUCLEOTIDE SEQUENCE [LARGE SCALE GENOMIC DNA]</scope>
    <source>
        <strain evidence="6">MN2024</strain>
        <tissue evidence="6">Gills</tissue>
    </source>
</reference>
<comment type="caution">
    <text evidence="6">The sequence shown here is derived from an EMBL/GenBank/DDBJ whole genome shotgun (WGS) entry which is preliminary data.</text>
</comment>
<evidence type="ECO:0000256" key="2">
    <source>
        <dbReference type="ARBA" id="ARBA00022741"/>
    </source>
</evidence>
<dbReference type="GO" id="GO:0016301">
    <property type="term" value="F:kinase activity"/>
    <property type="evidence" value="ECO:0007669"/>
    <property type="project" value="UniProtKB-KW"/>
</dbReference>
<dbReference type="InterPro" id="IPR000719">
    <property type="entry name" value="Prot_kinase_dom"/>
</dbReference>
<accession>A0ABD3W3U4</accession>
<dbReference type="GO" id="GO:0005524">
    <property type="term" value="F:ATP binding"/>
    <property type="evidence" value="ECO:0007669"/>
    <property type="project" value="UniProtKB-KW"/>
</dbReference>
<evidence type="ECO:0000313" key="6">
    <source>
        <dbReference type="EMBL" id="KAL3868547.1"/>
    </source>
</evidence>
<evidence type="ECO:0000256" key="3">
    <source>
        <dbReference type="ARBA" id="ARBA00022777"/>
    </source>
</evidence>
<dbReference type="PANTHER" id="PTHR44329:SF288">
    <property type="entry name" value="MITOGEN-ACTIVATED PROTEIN KINASE KINASE KINASE 20"/>
    <property type="match status" value="1"/>
</dbReference>
<evidence type="ECO:0000313" key="7">
    <source>
        <dbReference type="Proteomes" id="UP001634394"/>
    </source>
</evidence>
<dbReference type="Gene3D" id="1.10.510.10">
    <property type="entry name" value="Transferase(Phosphotransferase) domain 1"/>
    <property type="match status" value="1"/>
</dbReference>
<name>A0ABD3W3U4_SINWO</name>
<proteinExistence type="predicted"/>
<keyword evidence="2" id="KW-0547">Nucleotide-binding</keyword>
<organism evidence="6 7">
    <name type="scientific">Sinanodonta woodiana</name>
    <name type="common">Chinese pond mussel</name>
    <name type="synonym">Anodonta woodiana</name>
    <dbReference type="NCBI Taxonomy" id="1069815"/>
    <lineage>
        <taxon>Eukaryota</taxon>
        <taxon>Metazoa</taxon>
        <taxon>Spiralia</taxon>
        <taxon>Lophotrochozoa</taxon>
        <taxon>Mollusca</taxon>
        <taxon>Bivalvia</taxon>
        <taxon>Autobranchia</taxon>
        <taxon>Heteroconchia</taxon>
        <taxon>Palaeoheterodonta</taxon>
        <taxon>Unionida</taxon>
        <taxon>Unionoidea</taxon>
        <taxon>Unionidae</taxon>
        <taxon>Unioninae</taxon>
        <taxon>Sinanodonta</taxon>
    </lineage>
</organism>
<feature type="domain" description="Protein kinase" evidence="5">
    <location>
        <begin position="1"/>
        <end position="133"/>
    </location>
</feature>
<dbReference type="EMBL" id="JBJQND010000008">
    <property type="protein sequence ID" value="KAL3868547.1"/>
    <property type="molecule type" value="Genomic_DNA"/>
</dbReference>
<gene>
    <name evidence="6" type="ORF">ACJMK2_041348</name>
</gene>
<sequence>MNQREDEIVIKIADFGVSRCNDVATTKSKSVGTQPYHAPEFYTRFFTTHTFSSDVYSFGLLLWEVWHGERVFDRVSSESDFLHPDTISKYLHWKDDHETRYSSDLQVLMKKCCNQKPKKRPEMKYVMDQLTRFAEKNKEIS</sequence>